<sequence>MKLDVDVLRYLSKDDFKVLTAVETGMGNHEIVPFRTRASHCFSQVLTLLLNIKLTLSLWKNMVSLFQVLWTVLLDKYEEVKNYYKHGLIHCDVNEFNIMELAASGFTKKDQDVIEKFIEGGIKEESGSNDEGSDDRNESEVNGTNVNGLDSLHLAEQGVIHKDPALNSKKEGVSEESQQNSEAGRGSEPDRHNASDKSVVNSMSKYDVMLMMNLQRDLI</sequence>
<evidence type="ECO:0000313" key="7">
    <source>
        <dbReference type="EMBL" id="KAK9200406.1"/>
    </source>
</evidence>
<evidence type="ECO:0000256" key="3">
    <source>
        <dbReference type="ARBA" id="ARBA00022777"/>
    </source>
</evidence>
<organism evidence="7 8">
    <name type="scientific">Citrus x changshan-huyou</name>
    <dbReference type="NCBI Taxonomy" id="2935761"/>
    <lineage>
        <taxon>Eukaryota</taxon>
        <taxon>Viridiplantae</taxon>
        <taxon>Streptophyta</taxon>
        <taxon>Embryophyta</taxon>
        <taxon>Tracheophyta</taxon>
        <taxon>Spermatophyta</taxon>
        <taxon>Magnoliopsida</taxon>
        <taxon>eudicotyledons</taxon>
        <taxon>Gunneridae</taxon>
        <taxon>Pentapetalae</taxon>
        <taxon>rosids</taxon>
        <taxon>malvids</taxon>
        <taxon>Sapindales</taxon>
        <taxon>Rutaceae</taxon>
        <taxon>Aurantioideae</taxon>
        <taxon>Citrus</taxon>
    </lineage>
</organism>
<feature type="compositionally biased region" description="Basic and acidic residues" evidence="5">
    <location>
        <begin position="185"/>
        <end position="195"/>
    </location>
</feature>
<dbReference type="PANTHER" id="PTHR45852">
    <property type="entry name" value="SER/THR-PROTEIN KINASE RIO2"/>
    <property type="match status" value="1"/>
</dbReference>
<name>A0AAP0QLY4_9ROSI</name>
<feature type="region of interest" description="Disordered" evidence="5">
    <location>
        <begin position="123"/>
        <end position="146"/>
    </location>
</feature>
<evidence type="ECO:0000256" key="4">
    <source>
        <dbReference type="ARBA" id="ARBA00022840"/>
    </source>
</evidence>
<dbReference type="GO" id="GO:0005829">
    <property type="term" value="C:cytosol"/>
    <property type="evidence" value="ECO:0007669"/>
    <property type="project" value="TreeGrafter"/>
</dbReference>
<evidence type="ECO:0000256" key="1">
    <source>
        <dbReference type="ARBA" id="ARBA00022679"/>
    </source>
</evidence>
<dbReference type="Gene3D" id="1.10.10.10">
    <property type="entry name" value="Winged helix-like DNA-binding domain superfamily/Winged helix DNA-binding domain"/>
    <property type="match status" value="1"/>
</dbReference>
<evidence type="ECO:0000313" key="8">
    <source>
        <dbReference type="Proteomes" id="UP001428341"/>
    </source>
</evidence>
<dbReference type="InterPro" id="IPR036388">
    <property type="entry name" value="WH-like_DNA-bd_sf"/>
</dbReference>
<evidence type="ECO:0000256" key="2">
    <source>
        <dbReference type="ARBA" id="ARBA00022741"/>
    </source>
</evidence>
<gene>
    <name evidence="7" type="ORF">WN944_015603</name>
</gene>
<evidence type="ECO:0000259" key="6">
    <source>
        <dbReference type="Pfam" id="PF09202"/>
    </source>
</evidence>
<comment type="caution">
    <text evidence="7">The sequence shown here is derived from an EMBL/GenBank/DDBJ whole genome shotgun (WGS) entry which is preliminary data.</text>
</comment>
<dbReference type="AlphaFoldDB" id="A0AAP0QLY4"/>
<keyword evidence="4" id="KW-0067">ATP-binding</keyword>
<dbReference type="GO" id="GO:0030688">
    <property type="term" value="C:preribosome, small subunit precursor"/>
    <property type="evidence" value="ECO:0007669"/>
    <property type="project" value="TreeGrafter"/>
</dbReference>
<reference evidence="7 8" key="1">
    <citation type="submission" date="2024-05" db="EMBL/GenBank/DDBJ databases">
        <title>Haplotype-resolved chromosome-level genome assembly of Huyou (Citrus changshanensis).</title>
        <authorList>
            <person name="Miao C."/>
            <person name="Chen W."/>
            <person name="Wu Y."/>
            <person name="Wang L."/>
            <person name="Zhao S."/>
            <person name="Grierson D."/>
            <person name="Xu C."/>
            <person name="Chen K."/>
        </authorList>
    </citation>
    <scope>NUCLEOTIDE SEQUENCE [LARGE SCALE GENOMIC DNA]</scope>
    <source>
        <strain evidence="7">01-14</strain>
        <tissue evidence="7">Leaf</tissue>
    </source>
</reference>
<evidence type="ECO:0000256" key="5">
    <source>
        <dbReference type="SAM" id="MobiDB-lite"/>
    </source>
</evidence>
<keyword evidence="1" id="KW-0808">Transferase</keyword>
<dbReference type="Proteomes" id="UP001428341">
    <property type="component" value="Unassembled WGS sequence"/>
</dbReference>
<feature type="region of interest" description="Disordered" evidence="5">
    <location>
        <begin position="163"/>
        <end position="200"/>
    </location>
</feature>
<accession>A0AAP0QLY4</accession>
<protein>
    <recommendedName>
        <fullName evidence="6">RIO2 kinase winged helix domain-containing protein</fullName>
    </recommendedName>
</protein>
<dbReference type="PANTHER" id="PTHR45852:SF1">
    <property type="entry name" value="SERINE_THREONINE-PROTEIN KINASE RIO2"/>
    <property type="match status" value="1"/>
</dbReference>
<dbReference type="GO" id="GO:0004674">
    <property type="term" value="F:protein serine/threonine kinase activity"/>
    <property type="evidence" value="ECO:0007669"/>
    <property type="project" value="InterPro"/>
</dbReference>
<keyword evidence="2" id="KW-0547">Nucleotide-binding</keyword>
<dbReference type="GO" id="GO:0005524">
    <property type="term" value="F:ATP binding"/>
    <property type="evidence" value="ECO:0007669"/>
    <property type="project" value="UniProtKB-KW"/>
</dbReference>
<dbReference type="InterPro" id="IPR015285">
    <property type="entry name" value="RIO2_wHTH_N"/>
</dbReference>
<dbReference type="GO" id="GO:0005634">
    <property type="term" value="C:nucleus"/>
    <property type="evidence" value="ECO:0007669"/>
    <property type="project" value="TreeGrafter"/>
</dbReference>
<feature type="compositionally biased region" description="Basic and acidic residues" evidence="5">
    <location>
        <begin position="163"/>
        <end position="173"/>
    </location>
</feature>
<keyword evidence="3" id="KW-0418">Kinase</keyword>
<dbReference type="EMBL" id="JBCGBO010000005">
    <property type="protein sequence ID" value="KAK9200406.1"/>
    <property type="molecule type" value="Genomic_DNA"/>
</dbReference>
<dbReference type="Pfam" id="PF09202">
    <property type="entry name" value="Rio2_N"/>
    <property type="match status" value="1"/>
</dbReference>
<dbReference type="GO" id="GO:0030490">
    <property type="term" value="P:maturation of SSU-rRNA"/>
    <property type="evidence" value="ECO:0007669"/>
    <property type="project" value="TreeGrafter"/>
</dbReference>
<feature type="domain" description="RIO2 kinase winged helix" evidence="6">
    <location>
        <begin position="8"/>
        <end position="35"/>
    </location>
</feature>
<keyword evidence="8" id="KW-1185">Reference proteome</keyword>
<proteinExistence type="predicted"/>